<gene>
    <name evidence="6" type="ORF">UT93_C0002G0039</name>
</gene>
<dbReference type="GO" id="GO:1990904">
    <property type="term" value="C:ribonucleoprotein complex"/>
    <property type="evidence" value="ECO:0007669"/>
    <property type="project" value="UniProtKB-KW"/>
</dbReference>
<sequence length="215" mass="23975">MKIQTFTLKGTKVEDTNLPKEFGVKTNPSLLAQAIHVYEERSHIGLRKTKTRSEVLRTTKKVYKQKGTGGARHGSRRAPIFVGGGVALGPRPVRRILNLPNDIKNKSKFMTFALKAEDKEVVFVSGISKLGKTKVAMQLLKSLEKATSAKRFTFVLSETSKEATKALRNLANASYVFYKDANALDIFRGGMIVIDKDIFGEEKKVSKESKIKKEK</sequence>
<accession>A0A0G0RU94</accession>
<reference evidence="6 7" key="1">
    <citation type="journal article" date="2015" name="Nature">
        <title>rRNA introns, odd ribosomes, and small enigmatic genomes across a large radiation of phyla.</title>
        <authorList>
            <person name="Brown C.T."/>
            <person name="Hug L.A."/>
            <person name="Thomas B.C."/>
            <person name="Sharon I."/>
            <person name="Castelle C.J."/>
            <person name="Singh A."/>
            <person name="Wilkins M.J."/>
            <person name="Williams K.H."/>
            <person name="Banfield J.F."/>
        </authorList>
    </citation>
    <scope>NUCLEOTIDE SEQUENCE [LARGE SCALE GENOMIC DNA]</scope>
</reference>
<evidence type="ECO:0000256" key="5">
    <source>
        <dbReference type="ARBA" id="ARBA00035462"/>
    </source>
</evidence>
<dbReference type="SUPFAM" id="SSF52166">
    <property type="entry name" value="Ribosomal protein L4"/>
    <property type="match status" value="1"/>
</dbReference>
<name>A0A0G0RU94_9BACT</name>
<dbReference type="Gene3D" id="3.40.1370.10">
    <property type="match status" value="1"/>
</dbReference>
<organism evidence="6 7">
    <name type="scientific">Candidatus Woesebacteria bacterium GW2011_GWF1_40_24</name>
    <dbReference type="NCBI Taxonomy" id="1618601"/>
    <lineage>
        <taxon>Bacteria</taxon>
        <taxon>Candidatus Woeseibacteriota</taxon>
    </lineage>
</organism>
<dbReference type="PANTHER" id="PTHR10746">
    <property type="entry name" value="50S RIBOSOMAL PROTEIN L4"/>
    <property type="match status" value="1"/>
</dbReference>
<comment type="similarity">
    <text evidence="1">Belongs to the universal ribosomal protein uL4 family.</text>
</comment>
<keyword evidence="2 6" id="KW-0689">Ribosomal protein</keyword>
<dbReference type="PANTHER" id="PTHR10746:SF6">
    <property type="entry name" value="LARGE RIBOSOMAL SUBUNIT PROTEIN UL4M"/>
    <property type="match status" value="1"/>
</dbReference>
<protein>
    <recommendedName>
        <fullName evidence="4">Large ribosomal subunit protein uL4</fullName>
    </recommendedName>
    <alternativeName>
        <fullName evidence="5">50S ribosomal protein L4</fullName>
    </alternativeName>
</protein>
<dbReference type="InterPro" id="IPR023574">
    <property type="entry name" value="Ribosomal_uL4_dom_sf"/>
</dbReference>
<dbReference type="PATRIC" id="fig|1618601.3.peg.70"/>
<dbReference type="NCBIfam" id="TIGR03953">
    <property type="entry name" value="rplD_bact"/>
    <property type="match status" value="1"/>
</dbReference>
<dbReference type="GO" id="GO:0006412">
    <property type="term" value="P:translation"/>
    <property type="evidence" value="ECO:0007669"/>
    <property type="project" value="InterPro"/>
</dbReference>
<evidence type="ECO:0000256" key="4">
    <source>
        <dbReference type="ARBA" id="ARBA00035244"/>
    </source>
</evidence>
<keyword evidence="3" id="KW-0687">Ribonucleoprotein</keyword>
<dbReference type="InterPro" id="IPR013005">
    <property type="entry name" value="Ribosomal_uL4-like"/>
</dbReference>
<dbReference type="GO" id="GO:0003735">
    <property type="term" value="F:structural constituent of ribosome"/>
    <property type="evidence" value="ECO:0007669"/>
    <property type="project" value="InterPro"/>
</dbReference>
<dbReference type="GO" id="GO:0005840">
    <property type="term" value="C:ribosome"/>
    <property type="evidence" value="ECO:0007669"/>
    <property type="project" value="UniProtKB-KW"/>
</dbReference>
<comment type="caution">
    <text evidence="6">The sequence shown here is derived from an EMBL/GenBank/DDBJ whole genome shotgun (WGS) entry which is preliminary data.</text>
</comment>
<evidence type="ECO:0000313" key="7">
    <source>
        <dbReference type="Proteomes" id="UP000034627"/>
    </source>
</evidence>
<dbReference type="InterPro" id="IPR002136">
    <property type="entry name" value="Ribosomal_uL4"/>
</dbReference>
<dbReference type="EMBL" id="LBYR01000002">
    <property type="protein sequence ID" value="KKR56249.1"/>
    <property type="molecule type" value="Genomic_DNA"/>
</dbReference>
<evidence type="ECO:0000256" key="3">
    <source>
        <dbReference type="ARBA" id="ARBA00023274"/>
    </source>
</evidence>
<proteinExistence type="inferred from homology"/>
<dbReference type="AlphaFoldDB" id="A0A0G0RU94"/>
<dbReference type="Pfam" id="PF00573">
    <property type="entry name" value="Ribosomal_L4"/>
    <property type="match status" value="1"/>
</dbReference>
<evidence type="ECO:0000256" key="2">
    <source>
        <dbReference type="ARBA" id="ARBA00022980"/>
    </source>
</evidence>
<evidence type="ECO:0000313" key="6">
    <source>
        <dbReference type="EMBL" id="KKR56249.1"/>
    </source>
</evidence>
<dbReference type="Proteomes" id="UP000034627">
    <property type="component" value="Unassembled WGS sequence"/>
</dbReference>
<evidence type="ECO:0000256" key="1">
    <source>
        <dbReference type="ARBA" id="ARBA00010528"/>
    </source>
</evidence>